<keyword evidence="4" id="KW-0449">Lipoprotein</keyword>
<feature type="chain" id="PRO_5013411225" description="Outer membrane protein assembly factor BamB" evidence="5">
    <location>
        <begin position="23"/>
        <end position="387"/>
    </location>
</feature>
<dbReference type="InterPro" id="IPR015943">
    <property type="entry name" value="WD40/YVTN_repeat-like_dom_sf"/>
</dbReference>
<dbReference type="GO" id="GO:0043165">
    <property type="term" value="P:Gram-negative-bacterium-type cell outer membrane assembly"/>
    <property type="evidence" value="ECO:0007669"/>
    <property type="project" value="UniProtKB-UniRule"/>
</dbReference>
<keyword evidence="4" id="KW-0564">Palmitate</keyword>
<keyword evidence="3 4" id="KW-0998">Cell outer membrane</keyword>
<protein>
    <recommendedName>
        <fullName evidence="4">Outer membrane protein assembly factor BamB</fullName>
    </recommendedName>
</protein>
<keyword evidence="2 4" id="KW-0472">Membrane</keyword>
<dbReference type="PANTHER" id="PTHR34512:SF30">
    <property type="entry name" value="OUTER MEMBRANE PROTEIN ASSEMBLY FACTOR BAMB"/>
    <property type="match status" value="1"/>
</dbReference>
<dbReference type="AlphaFoldDB" id="A0A1Q8TG81"/>
<reference evidence="7 8" key="1">
    <citation type="submission" date="2016-12" db="EMBL/GenBank/DDBJ databases">
        <title>Draft genome sequences of strains Salinicola socius SMB35, Salinicola sp. MH3R3-1 and Chromohalobacter sp. SMB17 from the Verkhnekamsk potash mining region of Russia.</title>
        <authorList>
            <person name="Mavrodi D.V."/>
            <person name="Olsson B.E."/>
            <person name="Korsakova E.S."/>
            <person name="Pyankova A."/>
            <person name="Mavrodi O.V."/>
            <person name="Plotnikova E.G."/>
        </authorList>
    </citation>
    <scope>NUCLEOTIDE SEQUENCE [LARGE SCALE GENOMIC DNA]</scope>
    <source>
        <strain evidence="7 8">SMB17</strain>
    </source>
</reference>
<dbReference type="PROSITE" id="PS51257">
    <property type="entry name" value="PROKAR_LIPOPROTEIN"/>
    <property type="match status" value="1"/>
</dbReference>
<gene>
    <name evidence="4" type="primary">bamB</name>
    <name evidence="7" type="ORF">BTW10_04365</name>
</gene>
<keyword evidence="8" id="KW-1185">Reference proteome</keyword>
<sequence length="387" mass="41580">MKLNHLLLPAALTLSTLLVGCAGDVEPQYPPKELKDFSASATLDERWSTSVGDGLGRARYPLMPLLADGTLYAADASGLLRALDADNGDTQWEVRFDTPLSSGMSRDGARLYAGTRNGSVVAIDRDDGSEAWRSKVSSEVLATPQVNSQLVVVQSVDGTVTALDRTSGQEEWTYSSSQPSLTLRGTGTPRVIDPVSFVGFANGRLVTLDNRSGQPLWDMRVAVPQGRTEVEQLVDLDGQPVLSQDGRLFVTSYNGRVMALEATSGEVLWSRDESSYLTPLRVGNYLFTVNEASHVLALDVDSGSVLWESDALEGRDLTAPTFVDGKLALGDYQGYVHLLNASDGELVGRTELGGDGISLPLLADDQRLYTLTNDGELAAYDIDASDD</sequence>
<comment type="caution">
    <text evidence="7">The sequence shown here is derived from an EMBL/GenBank/DDBJ whole genome shotgun (WGS) entry which is preliminary data.</text>
</comment>
<evidence type="ECO:0000256" key="4">
    <source>
        <dbReference type="HAMAP-Rule" id="MF_00923"/>
    </source>
</evidence>
<dbReference type="Proteomes" id="UP000186806">
    <property type="component" value="Unassembled WGS sequence"/>
</dbReference>
<keyword evidence="1 4" id="KW-0732">Signal</keyword>
<dbReference type="Pfam" id="PF13360">
    <property type="entry name" value="PQQ_2"/>
    <property type="match status" value="1"/>
</dbReference>
<dbReference type="InterPro" id="IPR018391">
    <property type="entry name" value="PQQ_b-propeller_rpt"/>
</dbReference>
<evidence type="ECO:0000256" key="2">
    <source>
        <dbReference type="ARBA" id="ARBA00023136"/>
    </source>
</evidence>
<feature type="signal peptide" evidence="5">
    <location>
        <begin position="1"/>
        <end position="22"/>
    </location>
</feature>
<dbReference type="SUPFAM" id="SSF50998">
    <property type="entry name" value="Quinoprotein alcohol dehydrogenase-like"/>
    <property type="match status" value="1"/>
</dbReference>
<dbReference type="PANTHER" id="PTHR34512">
    <property type="entry name" value="CELL SURFACE PROTEIN"/>
    <property type="match status" value="1"/>
</dbReference>
<dbReference type="InterPro" id="IPR017687">
    <property type="entry name" value="BamB"/>
</dbReference>
<comment type="subunit">
    <text evidence="4">Part of the Bam complex.</text>
</comment>
<dbReference type="InterPro" id="IPR002372">
    <property type="entry name" value="PQQ_rpt_dom"/>
</dbReference>
<evidence type="ECO:0000313" key="8">
    <source>
        <dbReference type="Proteomes" id="UP000186806"/>
    </source>
</evidence>
<proteinExistence type="inferred from homology"/>
<dbReference type="InterPro" id="IPR011047">
    <property type="entry name" value="Quinoprotein_ADH-like_sf"/>
</dbReference>
<dbReference type="RefSeq" id="WP_075368329.1">
    <property type="nucleotide sequence ID" value="NZ_MSDQ01000006.1"/>
</dbReference>
<dbReference type="Gene3D" id="2.130.10.10">
    <property type="entry name" value="YVTN repeat-like/Quinoprotein amine dehydrogenase"/>
    <property type="match status" value="1"/>
</dbReference>
<dbReference type="STRING" id="223900.GCA_000821045_02016"/>
<evidence type="ECO:0000313" key="7">
    <source>
        <dbReference type="EMBL" id="OLO12691.1"/>
    </source>
</evidence>
<comment type="function">
    <text evidence="4">Part of the outer membrane protein assembly complex, which is involved in assembly and insertion of beta-barrel proteins into the outer membrane.</text>
</comment>
<dbReference type="GO" id="GO:0051205">
    <property type="term" value="P:protein insertion into membrane"/>
    <property type="evidence" value="ECO:0007669"/>
    <property type="project" value="UniProtKB-UniRule"/>
</dbReference>
<dbReference type="EMBL" id="MSDQ01000006">
    <property type="protein sequence ID" value="OLO12691.1"/>
    <property type="molecule type" value="Genomic_DNA"/>
</dbReference>
<comment type="subcellular location">
    <subcellularLocation>
        <location evidence="4">Cell outer membrane</location>
        <topology evidence="4">Lipid-anchor</topology>
    </subcellularLocation>
</comment>
<evidence type="ECO:0000256" key="3">
    <source>
        <dbReference type="ARBA" id="ARBA00023237"/>
    </source>
</evidence>
<dbReference type="GO" id="GO:0009279">
    <property type="term" value="C:cell outer membrane"/>
    <property type="evidence" value="ECO:0007669"/>
    <property type="project" value="UniProtKB-SubCell"/>
</dbReference>
<dbReference type="HAMAP" id="MF_00923">
    <property type="entry name" value="OM_assembly_BamB"/>
    <property type="match status" value="1"/>
</dbReference>
<comment type="similarity">
    <text evidence="4">Belongs to the BamB family.</text>
</comment>
<evidence type="ECO:0000256" key="5">
    <source>
        <dbReference type="SAM" id="SignalP"/>
    </source>
</evidence>
<evidence type="ECO:0000259" key="6">
    <source>
        <dbReference type="Pfam" id="PF13360"/>
    </source>
</evidence>
<dbReference type="NCBIfam" id="TIGR03300">
    <property type="entry name" value="assembly_YfgL"/>
    <property type="match status" value="1"/>
</dbReference>
<evidence type="ECO:0000256" key="1">
    <source>
        <dbReference type="ARBA" id="ARBA00022729"/>
    </source>
</evidence>
<name>A0A1Q8TG81_9GAMM</name>
<dbReference type="SMART" id="SM00564">
    <property type="entry name" value="PQQ"/>
    <property type="match status" value="7"/>
</dbReference>
<accession>A0A1Q8TG81</accession>
<feature type="domain" description="Pyrrolo-quinoline quinone repeat" evidence="6">
    <location>
        <begin position="77"/>
        <end position="308"/>
    </location>
</feature>
<organism evidence="7 8">
    <name type="scientific">Chromohalobacter japonicus</name>
    <dbReference type="NCBI Taxonomy" id="223900"/>
    <lineage>
        <taxon>Bacteria</taxon>
        <taxon>Pseudomonadati</taxon>
        <taxon>Pseudomonadota</taxon>
        <taxon>Gammaproteobacteria</taxon>
        <taxon>Oceanospirillales</taxon>
        <taxon>Halomonadaceae</taxon>
        <taxon>Chromohalobacter</taxon>
    </lineage>
</organism>